<keyword evidence="2" id="KW-1185">Reference proteome</keyword>
<comment type="caution">
    <text evidence="1">The sequence shown here is derived from an EMBL/GenBank/DDBJ whole genome shotgun (WGS) entry which is preliminary data.</text>
</comment>
<feature type="non-terminal residue" evidence="1">
    <location>
        <position position="64"/>
    </location>
</feature>
<gene>
    <name evidence="1" type="ORF">GMARGA_LOCUS38001</name>
</gene>
<proteinExistence type="predicted"/>
<dbReference type="Proteomes" id="UP000789901">
    <property type="component" value="Unassembled WGS sequence"/>
</dbReference>
<protein>
    <submittedName>
        <fullName evidence="1">46427_t:CDS:1</fullName>
    </submittedName>
</protein>
<evidence type="ECO:0000313" key="2">
    <source>
        <dbReference type="Proteomes" id="UP000789901"/>
    </source>
</evidence>
<accession>A0ABN7X380</accession>
<dbReference type="EMBL" id="CAJVQB010082163">
    <property type="protein sequence ID" value="CAG8846101.1"/>
    <property type="molecule type" value="Genomic_DNA"/>
</dbReference>
<sequence length="64" mass="7611">FKDLYLAYYFPLDYFPSDVLEIEQHVTNSRNTSIALSFESQLDDFFKYAKKTQTSQFDSLQEVK</sequence>
<evidence type="ECO:0000313" key="1">
    <source>
        <dbReference type="EMBL" id="CAG8846101.1"/>
    </source>
</evidence>
<reference evidence="1 2" key="1">
    <citation type="submission" date="2021-06" db="EMBL/GenBank/DDBJ databases">
        <authorList>
            <person name="Kallberg Y."/>
            <person name="Tangrot J."/>
            <person name="Rosling A."/>
        </authorList>
    </citation>
    <scope>NUCLEOTIDE SEQUENCE [LARGE SCALE GENOMIC DNA]</scope>
    <source>
        <strain evidence="1 2">120-4 pot B 10/14</strain>
    </source>
</reference>
<feature type="non-terminal residue" evidence="1">
    <location>
        <position position="1"/>
    </location>
</feature>
<organism evidence="1 2">
    <name type="scientific">Gigaspora margarita</name>
    <dbReference type="NCBI Taxonomy" id="4874"/>
    <lineage>
        <taxon>Eukaryota</taxon>
        <taxon>Fungi</taxon>
        <taxon>Fungi incertae sedis</taxon>
        <taxon>Mucoromycota</taxon>
        <taxon>Glomeromycotina</taxon>
        <taxon>Glomeromycetes</taxon>
        <taxon>Diversisporales</taxon>
        <taxon>Gigasporaceae</taxon>
        <taxon>Gigaspora</taxon>
    </lineage>
</organism>
<name>A0ABN7X380_GIGMA</name>